<dbReference type="Gene3D" id="1.10.287.1120">
    <property type="entry name" value="Bipartite methylase S protein"/>
    <property type="match status" value="1"/>
</dbReference>
<keyword evidence="5" id="KW-0255">Endonuclease</keyword>
<evidence type="ECO:0000256" key="3">
    <source>
        <dbReference type="ARBA" id="ARBA00023125"/>
    </source>
</evidence>
<dbReference type="PANTHER" id="PTHR30408:SF12">
    <property type="entry name" value="TYPE I RESTRICTION ENZYME MJAVIII SPECIFICITY SUBUNIT"/>
    <property type="match status" value="1"/>
</dbReference>
<organism evidence="5 6">
    <name type="scientific">Geoalkalibacter halelectricus</name>
    <dbReference type="NCBI Taxonomy" id="2847045"/>
    <lineage>
        <taxon>Bacteria</taxon>
        <taxon>Pseudomonadati</taxon>
        <taxon>Thermodesulfobacteriota</taxon>
        <taxon>Desulfuromonadia</taxon>
        <taxon>Desulfuromonadales</taxon>
        <taxon>Geoalkalibacteraceae</taxon>
        <taxon>Geoalkalibacter</taxon>
    </lineage>
</organism>
<gene>
    <name evidence="5" type="ORF">L9S41_01805</name>
</gene>
<dbReference type="SUPFAM" id="SSF116734">
    <property type="entry name" value="DNA methylase specificity domain"/>
    <property type="match status" value="2"/>
</dbReference>
<proteinExistence type="inferred from homology"/>
<keyword evidence="3" id="KW-0238">DNA-binding</keyword>
<dbReference type="InterPro" id="IPR000055">
    <property type="entry name" value="Restrct_endonuc_typeI_TRD"/>
</dbReference>
<sequence length="457" mass="50842">MSEAALDSEDVKVLDGASSSEWNVYPAYKKSGVSWLGEIPEHWDLKRFKYAVGLVNEKVESAEADRPYFGLENIESWTGRRVETEGQPEGVANCFSAGDVLFGKLRPYLAKVYYAQTNGLCTGEALVLRQKDLVPRYLFYYLLSKDFINIVDSSTYGAKMPRASWDYIGNLPALLPCVEEQSTIAAFLDRETTRIDALIAKKQRLIELLQEKRTALISQAVTKGLDPGVPMKDSGVEWLGEIPAHWEVKRLGWVSESLQTGPFGTQLHASDYVDDGTPIINPANIINGKLVPDHRWTVAGEKYHELARHQLFEGDLIFGRRGEMGRCGLVGKNEEGWLCGTGCLRVRLVKRSVLPRFMHAFLGFRGVSEYLSLVSVGSTMENLNTTILGRLPVLLPPLTEQKSIVDSLTQHSEKLTALQSTIEAAITRLQEYRAALISAAVTGKIDVRSFEEGREVA</sequence>
<keyword evidence="6" id="KW-1185">Reference proteome</keyword>
<dbReference type="EMBL" id="CP092109">
    <property type="protein sequence ID" value="UWZ80142.1"/>
    <property type="molecule type" value="Genomic_DNA"/>
</dbReference>
<dbReference type="GO" id="GO:0004519">
    <property type="term" value="F:endonuclease activity"/>
    <property type="evidence" value="ECO:0007669"/>
    <property type="project" value="UniProtKB-KW"/>
</dbReference>
<protein>
    <submittedName>
        <fullName evidence="5">Restriction endonuclease subunit S</fullName>
    </submittedName>
</protein>
<feature type="domain" description="Type I restriction modification DNA specificity" evidence="4">
    <location>
        <begin position="244"/>
        <end position="427"/>
    </location>
</feature>
<keyword evidence="2" id="KW-0680">Restriction system</keyword>
<dbReference type="PANTHER" id="PTHR30408">
    <property type="entry name" value="TYPE-1 RESTRICTION ENZYME ECOKI SPECIFICITY PROTEIN"/>
    <property type="match status" value="1"/>
</dbReference>
<evidence type="ECO:0000313" key="5">
    <source>
        <dbReference type="EMBL" id="UWZ80142.1"/>
    </source>
</evidence>
<evidence type="ECO:0000259" key="4">
    <source>
        <dbReference type="Pfam" id="PF01420"/>
    </source>
</evidence>
<keyword evidence="5" id="KW-0540">Nuclease</keyword>
<dbReference type="RefSeq" id="WP_260748499.1">
    <property type="nucleotide sequence ID" value="NZ_CP092109.1"/>
</dbReference>
<dbReference type="Proteomes" id="UP001060414">
    <property type="component" value="Chromosome"/>
</dbReference>
<keyword evidence="5" id="KW-0378">Hydrolase</keyword>
<dbReference type="Gene3D" id="3.90.220.20">
    <property type="entry name" value="DNA methylase specificity domains"/>
    <property type="match status" value="2"/>
</dbReference>
<comment type="similarity">
    <text evidence="1">Belongs to the type-I restriction system S methylase family.</text>
</comment>
<accession>A0ABY5ZLV4</accession>
<dbReference type="Pfam" id="PF01420">
    <property type="entry name" value="Methylase_S"/>
    <property type="match status" value="1"/>
</dbReference>
<evidence type="ECO:0000256" key="1">
    <source>
        <dbReference type="ARBA" id="ARBA00010923"/>
    </source>
</evidence>
<evidence type="ECO:0000313" key="6">
    <source>
        <dbReference type="Proteomes" id="UP001060414"/>
    </source>
</evidence>
<dbReference type="InterPro" id="IPR052021">
    <property type="entry name" value="Type-I_RS_S_subunit"/>
</dbReference>
<evidence type="ECO:0000256" key="2">
    <source>
        <dbReference type="ARBA" id="ARBA00022747"/>
    </source>
</evidence>
<dbReference type="InterPro" id="IPR044946">
    <property type="entry name" value="Restrct_endonuc_typeI_TRD_sf"/>
</dbReference>
<name>A0ABY5ZLV4_9BACT</name>
<reference evidence="5" key="1">
    <citation type="journal article" date="2022" name="Environ. Microbiol.">
        <title>Geoalkalibacter halelectricus SAP #1 sp. nov. possessing extracellular electron transfer and mineral#reducing capabilities from a haloalkaline environment.</title>
        <authorList>
            <person name="Yadav S."/>
            <person name="Singh R."/>
            <person name="Sundharam S.S."/>
            <person name="Chaudhary S."/>
            <person name="Krishnamurthi S."/>
            <person name="Patil S.A."/>
        </authorList>
    </citation>
    <scope>NUCLEOTIDE SEQUENCE</scope>
    <source>
        <strain evidence="5">SAP-1</strain>
    </source>
</reference>